<evidence type="ECO:0000256" key="3">
    <source>
        <dbReference type="ARBA" id="ARBA00022801"/>
    </source>
</evidence>
<dbReference type="OrthoDB" id="9803913at2"/>
<organism evidence="10 11">
    <name type="scientific">Litchfieldia salsa</name>
    <dbReference type="NCBI Taxonomy" id="930152"/>
    <lineage>
        <taxon>Bacteria</taxon>
        <taxon>Bacillati</taxon>
        <taxon>Bacillota</taxon>
        <taxon>Bacilli</taxon>
        <taxon>Bacillales</taxon>
        <taxon>Bacillaceae</taxon>
        <taxon>Litchfieldia</taxon>
    </lineage>
</organism>
<dbReference type="Pfam" id="PF00929">
    <property type="entry name" value="RNase_T"/>
    <property type="match status" value="1"/>
</dbReference>
<evidence type="ECO:0000259" key="8">
    <source>
        <dbReference type="PROSITE" id="PS51192"/>
    </source>
</evidence>
<feature type="domain" description="Helicase ATP-binding" evidence="9">
    <location>
        <begin position="243"/>
        <end position="506"/>
    </location>
</feature>
<comment type="function">
    <text evidence="6 7">3'-5' exonuclease.</text>
</comment>
<dbReference type="GO" id="GO:0005524">
    <property type="term" value="F:ATP binding"/>
    <property type="evidence" value="ECO:0007669"/>
    <property type="project" value="UniProtKB-UniRule"/>
</dbReference>
<dbReference type="InterPro" id="IPR036397">
    <property type="entry name" value="RNaseH_sf"/>
</dbReference>
<dbReference type="EC" id="3.1.-.-" evidence="6 7"/>
<name>A0A1H0TKA4_9BACI</name>
<dbReference type="PANTHER" id="PTHR11472:SF34">
    <property type="entry name" value="REGULATOR OF TELOMERE ELONGATION HELICASE 1"/>
    <property type="match status" value="1"/>
</dbReference>
<dbReference type="GO" id="GO:0008408">
    <property type="term" value="F:3'-5' exonuclease activity"/>
    <property type="evidence" value="ECO:0007669"/>
    <property type="project" value="UniProtKB-UniRule"/>
</dbReference>
<dbReference type="AlphaFoldDB" id="A0A1H0TKA4"/>
<evidence type="ECO:0000256" key="2">
    <source>
        <dbReference type="ARBA" id="ARBA00022741"/>
    </source>
</evidence>
<dbReference type="SMART" id="SM00479">
    <property type="entry name" value="EXOIII"/>
    <property type="match status" value="1"/>
</dbReference>
<dbReference type="InterPro" id="IPR006935">
    <property type="entry name" value="Helicase/UvrB_N"/>
</dbReference>
<dbReference type="CDD" id="cd06127">
    <property type="entry name" value="DEDDh"/>
    <property type="match status" value="1"/>
</dbReference>
<dbReference type="EMBL" id="FNJU01000003">
    <property type="protein sequence ID" value="SDP54439.1"/>
    <property type="molecule type" value="Genomic_DNA"/>
</dbReference>
<dbReference type="PROSITE" id="PS51192">
    <property type="entry name" value="HELICASE_ATP_BIND_1"/>
    <property type="match status" value="1"/>
</dbReference>
<dbReference type="SUPFAM" id="SSF53098">
    <property type="entry name" value="Ribonuclease H-like"/>
    <property type="match status" value="1"/>
</dbReference>
<dbReference type="GO" id="GO:0016818">
    <property type="term" value="F:hydrolase activity, acting on acid anhydrides, in phosphorus-containing anhydrides"/>
    <property type="evidence" value="ECO:0007669"/>
    <property type="project" value="InterPro"/>
</dbReference>
<feature type="domain" description="Helicase ATP-binding" evidence="8">
    <location>
        <begin position="265"/>
        <end position="519"/>
    </location>
</feature>
<evidence type="ECO:0000256" key="7">
    <source>
        <dbReference type="RuleBase" id="RU364106"/>
    </source>
</evidence>
<dbReference type="FunFam" id="3.40.50.300:FF:000437">
    <property type="entry name" value="ATP-dependent DNA helicase DinG"/>
    <property type="match status" value="1"/>
</dbReference>
<dbReference type="InterPro" id="IPR006054">
    <property type="entry name" value="DnaQ"/>
</dbReference>
<dbReference type="NCBIfam" id="TIGR01407">
    <property type="entry name" value="dinG_rel"/>
    <property type="match status" value="1"/>
</dbReference>
<sequence length="927" mass="105437">MNNRFVVIDIETTGNSPKKGDRIIQFAAVVIIDGEIVERFSSFINPNRKIPTFIEQLTGISNEIVEHAPDFKMIAPEIVSMLEDSYFVAHNVPFDLSFLQTELENHGFPTFSGPTIDTVELSRIMMPTIDSYKLSYLAGNLELSHIQPHRADSDAEVTAELLLRILDKLNDLPLVTCQKLLSLSRGLKSDLDLIIGERIEKKISKINNDDLLFDIFRGIALKKENVETVIRTKGINYEEFKKYNVENNNGITFRPEQIEMMDFVTYIQETNQHGLIEGGTGIGKTLAYLIPSILLALNKDKPVIVSTNTIQLQQQLLENDIPLVSRLLPIPFTYALLKGKTHYLSLRKFEQSLYELDNNYDTVLTKCQILVWLTETTTADVEEINLPSGGQLFWARINIDSTYTVIKDDPWQSRCFYEKAKERAKQSNIVITNHALLLSDLTSEKELLPDYEFVVIDEGHHIEQIASKHFGERINYLQIIGILSQLGTLDNNQLIAKSAKIFRTIGEDIRTFSQIDTLLRELKVNIDELFSLIKSYVIETSSKVETNRISYQFRSKLEQGHEWEVIRDALSSIMIIGDQLKKIVDAQMHVVNQNSHMITPFQQGTVADYYTAIRRFIGLLNNLNSLLFEEREGVTWFEGDWKGAKNATTIYSQPIDVSELLADKFFTHKKSVLLTSATLTVRDSFGYMIDKLGLKDFQPLTLKLNSPFDFKSQAVIMIPNDLPDLNNKNNDSEFVEALSKHLIEIVLVTKGRMLVLFTSTDMLKKSYHLLKQSTHLNEYMIIAQGISGGSKAKLTKNFKAFDKSILLGTNSFWEGVDITGDQLTTVVIVRLPFTPPNEPLYKAKSEKVEKLGGNSFTELALPEAVMRFKQGFGRLIRTEKDKGIVFVMDQRITTTHYGKQFLSSLPEVTVIENQLDVLLEKVDKWLS</sequence>
<dbReference type="InterPro" id="IPR013520">
    <property type="entry name" value="Ribonucl_H"/>
</dbReference>
<keyword evidence="1 6" id="KW-0540">Nuclease</keyword>
<dbReference type="PROSITE" id="PS51193">
    <property type="entry name" value="HELICASE_ATP_BIND_2"/>
    <property type="match status" value="1"/>
</dbReference>
<dbReference type="InterPro" id="IPR045028">
    <property type="entry name" value="DinG/Rad3-like"/>
</dbReference>
<dbReference type="NCBIfam" id="TIGR00573">
    <property type="entry name" value="dnaq"/>
    <property type="match status" value="1"/>
</dbReference>
<evidence type="ECO:0000313" key="11">
    <source>
        <dbReference type="Proteomes" id="UP000199159"/>
    </source>
</evidence>
<evidence type="ECO:0000259" key="9">
    <source>
        <dbReference type="PROSITE" id="PS51193"/>
    </source>
</evidence>
<keyword evidence="4 6" id="KW-0269">Exonuclease</keyword>
<dbReference type="Gene3D" id="3.30.420.10">
    <property type="entry name" value="Ribonuclease H-like superfamily/Ribonuclease H"/>
    <property type="match status" value="1"/>
</dbReference>
<reference evidence="11" key="1">
    <citation type="submission" date="2016-10" db="EMBL/GenBank/DDBJ databases">
        <authorList>
            <person name="Varghese N."/>
            <person name="Submissions S."/>
        </authorList>
    </citation>
    <scope>NUCLEOTIDE SEQUENCE [LARGE SCALE GENOMIC DNA]</scope>
    <source>
        <strain evidence="11">IBRC-M10078</strain>
    </source>
</reference>
<keyword evidence="2 6" id="KW-0547">Nucleotide-binding</keyword>
<dbReference type="Gene3D" id="3.40.50.300">
    <property type="entry name" value="P-loop containing nucleotide triphosphate hydrolases"/>
    <property type="match status" value="2"/>
</dbReference>
<dbReference type="GO" id="GO:0006260">
    <property type="term" value="P:DNA replication"/>
    <property type="evidence" value="ECO:0007669"/>
    <property type="project" value="InterPro"/>
</dbReference>
<dbReference type="InterPro" id="IPR027417">
    <property type="entry name" value="P-loop_NTPase"/>
</dbReference>
<comment type="similarity">
    <text evidence="6 7">Belongs to the helicase family. DinG subfamily. Type 2 sub-subfamily.</text>
</comment>
<evidence type="ECO:0000256" key="6">
    <source>
        <dbReference type="HAMAP-Rule" id="MF_02206"/>
    </source>
</evidence>
<dbReference type="FunFam" id="3.30.420.10:FF:000045">
    <property type="entry name" value="3'-5' exonuclease DinG"/>
    <property type="match status" value="1"/>
</dbReference>
<dbReference type="PANTHER" id="PTHR11472">
    <property type="entry name" value="DNA REPAIR DEAD HELICASE RAD3/XP-D SUBFAMILY MEMBER"/>
    <property type="match status" value="1"/>
</dbReference>
<evidence type="ECO:0000256" key="5">
    <source>
        <dbReference type="ARBA" id="ARBA00022840"/>
    </source>
</evidence>
<keyword evidence="3 6" id="KW-0378">Hydrolase</keyword>
<dbReference type="HAMAP" id="MF_02206">
    <property type="entry name" value="DinG_exonucl"/>
    <property type="match status" value="1"/>
</dbReference>
<proteinExistence type="inferred from homology"/>
<dbReference type="Pfam" id="PF13307">
    <property type="entry name" value="Helicase_C_2"/>
    <property type="match status" value="1"/>
</dbReference>
<dbReference type="STRING" id="930152.SAMN05216565_103583"/>
<dbReference type="Pfam" id="PF04851">
    <property type="entry name" value="ResIII"/>
    <property type="match status" value="1"/>
</dbReference>
<comment type="caution">
    <text evidence="6">Lacks conserved residue(s) required for the propagation of feature annotation.</text>
</comment>
<dbReference type="SMART" id="SM00491">
    <property type="entry name" value="HELICc2"/>
    <property type="match status" value="1"/>
</dbReference>
<evidence type="ECO:0000313" key="10">
    <source>
        <dbReference type="EMBL" id="SDP54439.1"/>
    </source>
</evidence>
<dbReference type="GO" id="GO:0003678">
    <property type="term" value="F:DNA helicase activity"/>
    <property type="evidence" value="ECO:0007669"/>
    <property type="project" value="TreeGrafter"/>
</dbReference>
<keyword evidence="11" id="KW-1185">Reference proteome</keyword>
<dbReference type="RefSeq" id="WP_090852817.1">
    <property type="nucleotide sequence ID" value="NZ_FNJU01000003.1"/>
</dbReference>
<keyword evidence="10" id="KW-0347">Helicase</keyword>
<dbReference type="GO" id="GO:0003677">
    <property type="term" value="F:DNA binding"/>
    <property type="evidence" value="ECO:0007669"/>
    <property type="project" value="InterPro"/>
</dbReference>
<dbReference type="Proteomes" id="UP000199159">
    <property type="component" value="Unassembled WGS sequence"/>
</dbReference>
<protein>
    <recommendedName>
        <fullName evidence="6 7">3'-5' exonuclease DinG</fullName>
        <ecNumber evidence="6 7">3.1.-.-</ecNumber>
    </recommendedName>
</protein>
<evidence type="ECO:0000256" key="4">
    <source>
        <dbReference type="ARBA" id="ARBA00022839"/>
    </source>
</evidence>
<dbReference type="InterPro" id="IPR006310">
    <property type="entry name" value="DinG"/>
</dbReference>
<gene>
    <name evidence="6 7" type="primary">dinG</name>
    <name evidence="10" type="ORF">SAMN05216565_103583</name>
</gene>
<dbReference type="InterPro" id="IPR012337">
    <property type="entry name" value="RNaseH-like_sf"/>
</dbReference>
<dbReference type="InterPro" id="IPR014013">
    <property type="entry name" value="Helic_SF1/SF2_ATP-bd_DinG/Rad3"/>
</dbReference>
<dbReference type="GO" id="GO:0003887">
    <property type="term" value="F:DNA-directed DNA polymerase activity"/>
    <property type="evidence" value="ECO:0007669"/>
    <property type="project" value="InterPro"/>
</dbReference>
<dbReference type="SMART" id="SM00487">
    <property type="entry name" value="DEXDc"/>
    <property type="match status" value="1"/>
</dbReference>
<dbReference type="SUPFAM" id="SSF52540">
    <property type="entry name" value="P-loop containing nucleoside triphosphate hydrolases"/>
    <property type="match status" value="1"/>
</dbReference>
<evidence type="ECO:0000256" key="1">
    <source>
        <dbReference type="ARBA" id="ARBA00022722"/>
    </source>
</evidence>
<dbReference type="InterPro" id="IPR006555">
    <property type="entry name" value="ATP-dep_Helicase_C"/>
</dbReference>
<accession>A0A1H0TKA4</accession>
<keyword evidence="5 6" id="KW-0067">ATP-binding</keyword>
<dbReference type="InterPro" id="IPR014001">
    <property type="entry name" value="Helicase_ATP-bd"/>
</dbReference>
<dbReference type="NCBIfam" id="NF005981">
    <property type="entry name" value="PRK08074.1"/>
    <property type="match status" value="1"/>
</dbReference>